<accession>A0A6A4WND0</accession>
<feature type="region of interest" description="Disordered" evidence="1">
    <location>
        <begin position="100"/>
        <end position="121"/>
    </location>
</feature>
<evidence type="ECO:0000313" key="3">
    <source>
        <dbReference type="EMBL" id="KAF0307553.1"/>
    </source>
</evidence>
<organism evidence="3 4">
    <name type="scientific">Amphibalanus amphitrite</name>
    <name type="common">Striped barnacle</name>
    <name type="synonym">Balanus amphitrite</name>
    <dbReference type="NCBI Taxonomy" id="1232801"/>
    <lineage>
        <taxon>Eukaryota</taxon>
        <taxon>Metazoa</taxon>
        <taxon>Ecdysozoa</taxon>
        <taxon>Arthropoda</taxon>
        <taxon>Crustacea</taxon>
        <taxon>Multicrustacea</taxon>
        <taxon>Cirripedia</taxon>
        <taxon>Thoracica</taxon>
        <taxon>Thoracicalcarea</taxon>
        <taxon>Balanomorpha</taxon>
        <taxon>Balanoidea</taxon>
        <taxon>Balanidae</taxon>
        <taxon>Amphibalaninae</taxon>
        <taxon>Amphibalanus</taxon>
    </lineage>
</organism>
<evidence type="ECO:0000313" key="4">
    <source>
        <dbReference type="Proteomes" id="UP000440578"/>
    </source>
</evidence>
<sequence>MFPDLTAEEQQLLLDIRRRKAELLQEIQRVSSDEVVSIAVWRRDGEGLVCLVTARLGLPTLSWVYIQPVICLKPCPLPQRFVRWLTEQLKDEISEVAMDMESVESGEDGKNDQKKKQLSIGRKKFNMDPKKGIEFLCEHELLKNTAEGKNDVSCVD</sequence>
<dbReference type="EMBL" id="VIIS01000562">
    <property type="protein sequence ID" value="KAF0307553.1"/>
    <property type="molecule type" value="Genomic_DNA"/>
</dbReference>
<reference evidence="3 4" key="1">
    <citation type="submission" date="2019-07" db="EMBL/GenBank/DDBJ databases">
        <title>Draft genome assembly of a fouling barnacle, Amphibalanus amphitrite (Darwin, 1854): The first reference genome for Thecostraca.</title>
        <authorList>
            <person name="Kim W."/>
        </authorList>
    </citation>
    <scope>NUCLEOTIDE SEQUENCE [LARGE SCALE GENOMIC DNA]</scope>
    <source>
        <strain evidence="3">SNU_AA5</strain>
        <tissue evidence="3">Soma without cirri and trophi</tissue>
    </source>
</reference>
<evidence type="ECO:0000259" key="2">
    <source>
        <dbReference type="Pfam" id="PF01369"/>
    </source>
</evidence>
<dbReference type="AlphaFoldDB" id="A0A6A4WND0"/>
<comment type="caution">
    <text evidence="3">The sequence shown here is derived from an EMBL/GenBank/DDBJ whole genome shotgun (WGS) entry which is preliminary data.</text>
</comment>
<proteinExistence type="predicted"/>
<evidence type="ECO:0000256" key="1">
    <source>
        <dbReference type="SAM" id="MobiDB-lite"/>
    </source>
</evidence>
<keyword evidence="4" id="KW-1185">Reference proteome</keyword>
<dbReference type="Proteomes" id="UP000440578">
    <property type="component" value="Unassembled WGS sequence"/>
</dbReference>
<gene>
    <name evidence="3" type="primary">CYTH1_1</name>
    <name evidence="3" type="ORF">FJT64_021144</name>
</gene>
<dbReference type="OrthoDB" id="430364at2759"/>
<feature type="domain" description="SEC7" evidence="2">
    <location>
        <begin position="114"/>
        <end position="147"/>
    </location>
</feature>
<dbReference type="Pfam" id="PF01369">
    <property type="entry name" value="Sec7"/>
    <property type="match status" value="1"/>
</dbReference>
<name>A0A6A4WND0_AMPAM</name>
<dbReference type="GO" id="GO:0005085">
    <property type="term" value="F:guanyl-nucleotide exchange factor activity"/>
    <property type="evidence" value="ECO:0007669"/>
    <property type="project" value="InterPro"/>
</dbReference>
<dbReference type="InterPro" id="IPR035999">
    <property type="entry name" value="Sec7_dom_sf"/>
</dbReference>
<dbReference type="InterPro" id="IPR000904">
    <property type="entry name" value="Sec7_dom"/>
</dbReference>
<dbReference type="GO" id="GO:0032012">
    <property type="term" value="P:regulation of ARF protein signal transduction"/>
    <property type="evidence" value="ECO:0007669"/>
    <property type="project" value="InterPro"/>
</dbReference>
<protein>
    <submittedName>
        <fullName evidence="3">Cytohesin-1</fullName>
    </submittedName>
</protein>
<dbReference type="Gene3D" id="1.10.220.20">
    <property type="match status" value="1"/>
</dbReference>
<dbReference type="SUPFAM" id="SSF48425">
    <property type="entry name" value="Sec7 domain"/>
    <property type="match status" value="1"/>
</dbReference>